<organism evidence="1">
    <name type="scientific">marine metagenome</name>
    <dbReference type="NCBI Taxonomy" id="408172"/>
    <lineage>
        <taxon>unclassified sequences</taxon>
        <taxon>metagenomes</taxon>
        <taxon>ecological metagenomes</taxon>
    </lineage>
</organism>
<dbReference type="EMBL" id="UINC01143372">
    <property type="protein sequence ID" value="SVD32257.1"/>
    <property type="molecule type" value="Genomic_DNA"/>
</dbReference>
<proteinExistence type="predicted"/>
<accession>A0A382UE04</accession>
<dbReference type="AlphaFoldDB" id="A0A382UE04"/>
<gene>
    <name evidence="1" type="ORF">METZ01_LOCUS385111</name>
</gene>
<sequence length="43" mass="4729">MLINTIKRVLSGVLCSVQTHALVLGELFSPEPNVHRFVAGPRQ</sequence>
<evidence type="ECO:0000313" key="1">
    <source>
        <dbReference type="EMBL" id="SVD32257.1"/>
    </source>
</evidence>
<reference evidence="1" key="1">
    <citation type="submission" date="2018-05" db="EMBL/GenBank/DDBJ databases">
        <authorList>
            <person name="Lanie J.A."/>
            <person name="Ng W.-L."/>
            <person name="Kazmierczak K.M."/>
            <person name="Andrzejewski T.M."/>
            <person name="Davidsen T.M."/>
            <person name="Wayne K.J."/>
            <person name="Tettelin H."/>
            <person name="Glass J.I."/>
            <person name="Rusch D."/>
            <person name="Podicherti R."/>
            <person name="Tsui H.-C.T."/>
            <person name="Winkler M.E."/>
        </authorList>
    </citation>
    <scope>NUCLEOTIDE SEQUENCE</scope>
</reference>
<name>A0A382UE04_9ZZZZ</name>
<protein>
    <submittedName>
        <fullName evidence="1">Uncharacterized protein</fullName>
    </submittedName>
</protein>